<dbReference type="InterPro" id="IPR007268">
    <property type="entry name" value="Rad9/Ddc1"/>
</dbReference>
<dbReference type="OrthoDB" id="60092at2759"/>
<reference evidence="3" key="1">
    <citation type="journal article" date="2017" name="Genome Biol.">
        <title>Comparative genomics reveals high biological diversity and specific adaptations in the industrially and medically important fungal genus Aspergillus.</title>
        <authorList>
            <person name="de Vries R.P."/>
            <person name="Riley R."/>
            <person name="Wiebenga A."/>
            <person name="Aguilar-Osorio G."/>
            <person name="Amillis S."/>
            <person name="Uchima C.A."/>
            <person name="Anderluh G."/>
            <person name="Asadollahi M."/>
            <person name="Askin M."/>
            <person name="Barry K."/>
            <person name="Battaglia E."/>
            <person name="Bayram O."/>
            <person name="Benocci T."/>
            <person name="Braus-Stromeyer S.A."/>
            <person name="Caldana C."/>
            <person name="Canovas D."/>
            <person name="Cerqueira G.C."/>
            <person name="Chen F."/>
            <person name="Chen W."/>
            <person name="Choi C."/>
            <person name="Clum A."/>
            <person name="Dos Santos R.A."/>
            <person name="Damasio A.R."/>
            <person name="Diallinas G."/>
            <person name="Emri T."/>
            <person name="Fekete E."/>
            <person name="Flipphi M."/>
            <person name="Freyberg S."/>
            <person name="Gallo A."/>
            <person name="Gournas C."/>
            <person name="Habgood R."/>
            <person name="Hainaut M."/>
            <person name="Harispe M.L."/>
            <person name="Henrissat B."/>
            <person name="Hilden K.S."/>
            <person name="Hope R."/>
            <person name="Hossain A."/>
            <person name="Karabika E."/>
            <person name="Karaffa L."/>
            <person name="Karanyi Z."/>
            <person name="Krasevec N."/>
            <person name="Kuo A."/>
            <person name="Kusch H."/>
            <person name="LaButti K."/>
            <person name="Lagendijk E.L."/>
            <person name="Lapidus A."/>
            <person name="Levasseur A."/>
            <person name="Lindquist E."/>
            <person name="Lipzen A."/>
            <person name="Logrieco A.F."/>
            <person name="MacCabe A."/>
            <person name="Maekelae M.R."/>
            <person name="Malavazi I."/>
            <person name="Melin P."/>
            <person name="Meyer V."/>
            <person name="Mielnichuk N."/>
            <person name="Miskei M."/>
            <person name="Molnar A.P."/>
            <person name="Mule G."/>
            <person name="Ngan C.Y."/>
            <person name="Orejas M."/>
            <person name="Orosz E."/>
            <person name="Ouedraogo J.P."/>
            <person name="Overkamp K.M."/>
            <person name="Park H.-S."/>
            <person name="Perrone G."/>
            <person name="Piumi F."/>
            <person name="Punt P.J."/>
            <person name="Ram A.F."/>
            <person name="Ramon A."/>
            <person name="Rauscher S."/>
            <person name="Record E."/>
            <person name="Riano-Pachon D.M."/>
            <person name="Robert V."/>
            <person name="Roehrig J."/>
            <person name="Ruller R."/>
            <person name="Salamov A."/>
            <person name="Salih N.S."/>
            <person name="Samson R.A."/>
            <person name="Sandor E."/>
            <person name="Sanguinetti M."/>
            <person name="Schuetze T."/>
            <person name="Sepcic K."/>
            <person name="Shelest E."/>
            <person name="Sherlock G."/>
            <person name="Sophianopoulou V."/>
            <person name="Squina F.M."/>
            <person name="Sun H."/>
            <person name="Susca A."/>
            <person name="Todd R.B."/>
            <person name="Tsang A."/>
            <person name="Unkles S.E."/>
            <person name="van de Wiele N."/>
            <person name="van Rossen-Uffink D."/>
            <person name="Oliveira J.V."/>
            <person name="Vesth T.C."/>
            <person name="Visser J."/>
            <person name="Yu J.-H."/>
            <person name="Zhou M."/>
            <person name="Andersen M.R."/>
            <person name="Archer D.B."/>
            <person name="Baker S.E."/>
            <person name="Benoit I."/>
            <person name="Brakhage A.A."/>
            <person name="Braus G.H."/>
            <person name="Fischer R."/>
            <person name="Frisvad J.C."/>
            <person name="Goldman G.H."/>
            <person name="Houbraken J."/>
            <person name="Oakley B."/>
            <person name="Pocsi I."/>
            <person name="Scazzocchio C."/>
            <person name="Seiboth B."/>
            <person name="vanKuyk P.A."/>
            <person name="Wortman J."/>
            <person name="Dyer P.S."/>
            <person name="Grigoriev I.V."/>
        </authorList>
    </citation>
    <scope>NUCLEOTIDE SEQUENCE [LARGE SCALE GENOMIC DNA]</scope>
    <source>
        <strain evidence="3">ATCC 16872 / CBS 172.66 / WB 5094</strain>
    </source>
</reference>
<name>A0A1L9X5K4_ASPA1</name>
<proteinExistence type="predicted"/>
<dbReference type="PANTHER" id="PTHR15237">
    <property type="entry name" value="DNA REPAIR PROTEIN RAD9"/>
    <property type="match status" value="1"/>
</dbReference>
<dbReference type="GO" id="GO:0030896">
    <property type="term" value="C:checkpoint clamp complex"/>
    <property type="evidence" value="ECO:0007669"/>
    <property type="project" value="InterPro"/>
</dbReference>
<dbReference type="GO" id="GO:0000076">
    <property type="term" value="P:DNA replication checkpoint signaling"/>
    <property type="evidence" value="ECO:0007669"/>
    <property type="project" value="TreeGrafter"/>
</dbReference>
<dbReference type="RefSeq" id="XP_020060070.1">
    <property type="nucleotide sequence ID" value="XM_020199052.1"/>
</dbReference>
<dbReference type="Proteomes" id="UP000184546">
    <property type="component" value="Unassembled WGS sequence"/>
</dbReference>
<gene>
    <name evidence="2" type="ORF">ASPACDRAFT_21739</name>
</gene>
<feature type="region of interest" description="Disordered" evidence="1">
    <location>
        <begin position="289"/>
        <end position="367"/>
    </location>
</feature>
<dbReference type="OMA" id="NETQCRF"/>
<dbReference type="Pfam" id="PF04139">
    <property type="entry name" value="Rad9"/>
    <property type="match status" value="1"/>
</dbReference>
<feature type="compositionally biased region" description="Polar residues" evidence="1">
    <location>
        <begin position="315"/>
        <end position="325"/>
    </location>
</feature>
<dbReference type="GO" id="GO:0006281">
    <property type="term" value="P:DNA repair"/>
    <property type="evidence" value="ECO:0007669"/>
    <property type="project" value="TreeGrafter"/>
</dbReference>
<sequence>MASLSFSLSPEAIYQLHDALMCLGRFGDNVSFEAEFDLLRLSVLNSTKTAYAAFAFDADKFFESYSFGVDRRNMSAGVQSHKFCCQVLIKALVSVFKGRASGRNKDTSVERCEFELQDNPDETECRLVIRLICGLGVIKLYKLTYEPVYVQHATFDRSRATNEWSIEPKFLKEVTDHFGPSAEQLDIYSEHGKTVFTSFTTKIADGKEILRQPVHTSVAIDKRDFEYYLAEDNRHIAINLKDFKAVLAHADIVHARLTARFTTPCRPLQFAYELEGIKSEFTLMTRGEAVEDDGPSSSRAAAPQLSARQTPAPVQVSQQRPTATDASRMPPPSSRSRSLRPLTGTSARASQTPAESQRPQPPVEFDSLFVPADDDRQWDVSNDEEAPAEDELGWDATGDKDTFIASLRTRVPNEESEAAEIGQEEETGIPPTQRISQVTLKALSMALVYSIKQSSIAAPNVSHPKVATTASESTLGSDDPACRATGANAHNIGLAIWQGNPFPSPFDIALRIGIGTTVPMLAPTTGHNRALIQPSKKMLAPHR</sequence>
<evidence type="ECO:0000313" key="2">
    <source>
        <dbReference type="EMBL" id="OJK03731.1"/>
    </source>
</evidence>
<organism evidence="2 3">
    <name type="scientific">Aspergillus aculeatus (strain ATCC 16872 / CBS 172.66 / WB 5094)</name>
    <dbReference type="NCBI Taxonomy" id="690307"/>
    <lineage>
        <taxon>Eukaryota</taxon>
        <taxon>Fungi</taxon>
        <taxon>Dikarya</taxon>
        <taxon>Ascomycota</taxon>
        <taxon>Pezizomycotina</taxon>
        <taxon>Eurotiomycetes</taxon>
        <taxon>Eurotiomycetidae</taxon>
        <taxon>Eurotiales</taxon>
        <taxon>Aspergillaceae</taxon>
        <taxon>Aspergillus</taxon>
        <taxon>Aspergillus subgen. Circumdati</taxon>
    </lineage>
</organism>
<dbReference type="PANTHER" id="PTHR15237:SF0">
    <property type="entry name" value="CELL CYCLE CHECKPOINT CONTROL PROTEIN"/>
    <property type="match status" value="1"/>
</dbReference>
<dbReference type="GO" id="GO:0071479">
    <property type="term" value="P:cellular response to ionizing radiation"/>
    <property type="evidence" value="ECO:0007669"/>
    <property type="project" value="TreeGrafter"/>
</dbReference>
<dbReference type="STRING" id="690307.A0A1L9X5K4"/>
<keyword evidence="3" id="KW-1185">Reference proteome</keyword>
<dbReference type="EMBL" id="KV878971">
    <property type="protein sequence ID" value="OJK03731.1"/>
    <property type="molecule type" value="Genomic_DNA"/>
</dbReference>
<evidence type="ECO:0000313" key="3">
    <source>
        <dbReference type="Proteomes" id="UP000184546"/>
    </source>
</evidence>
<dbReference type="VEuPathDB" id="FungiDB:ASPACDRAFT_21739"/>
<protein>
    <recommendedName>
        <fullName evidence="4">DNA repair protein rad9</fullName>
    </recommendedName>
</protein>
<dbReference type="Gene3D" id="3.70.10.10">
    <property type="match status" value="1"/>
</dbReference>
<accession>A0A1L9X5K4</accession>
<dbReference type="GO" id="GO:0031573">
    <property type="term" value="P:mitotic intra-S DNA damage checkpoint signaling"/>
    <property type="evidence" value="ECO:0007669"/>
    <property type="project" value="TreeGrafter"/>
</dbReference>
<evidence type="ECO:0008006" key="4">
    <source>
        <dbReference type="Google" id="ProtNLM"/>
    </source>
</evidence>
<dbReference type="GeneID" id="30972866"/>
<evidence type="ECO:0000256" key="1">
    <source>
        <dbReference type="SAM" id="MobiDB-lite"/>
    </source>
</evidence>
<feature type="compositionally biased region" description="Polar residues" evidence="1">
    <location>
        <begin position="343"/>
        <end position="358"/>
    </location>
</feature>
<dbReference type="AlphaFoldDB" id="A0A1L9X5K4"/>